<dbReference type="EMBL" id="KZ293694">
    <property type="protein sequence ID" value="PBK85002.1"/>
    <property type="molecule type" value="Genomic_DNA"/>
</dbReference>
<keyword evidence="1" id="KW-0812">Transmembrane</keyword>
<organism evidence="2 3">
    <name type="scientific">Armillaria gallica</name>
    <name type="common">Bulbous honey fungus</name>
    <name type="synonym">Armillaria bulbosa</name>
    <dbReference type="NCBI Taxonomy" id="47427"/>
    <lineage>
        <taxon>Eukaryota</taxon>
        <taxon>Fungi</taxon>
        <taxon>Dikarya</taxon>
        <taxon>Basidiomycota</taxon>
        <taxon>Agaricomycotina</taxon>
        <taxon>Agaricomycetes</taxon>
        <taxon>Agaricomycetidae</taxon>
        <taxon>Agaricales</taxon>
        <taxon>Marasmiineae</taxon>
        <taxon>Physalacriaceae</taxon>
        <taxon>Armillaria</taxon>
    </lineage>
</organism>
<keyword evidence="1" id="KW-1133">Transmembrane helix</keyword>
<dbReference type="OrthoDB" id="3105131at2759"/>
<evidence type="ECO:0000313" key="2">
    <source>
        <dbReference type="EMBL" id="PBK85002.1"/>
    </source>
</evidence>
<feature type="transmembrane region" description="Helical" evidence="1">
    <location>
        <begin position="24"/>
        <end position="45"/>
    </location>
</feature>
<gene>
    <name evidence="2" type="ORF">ARMGADRAFT_594469</name>
</gene>
<dbReference type="AlphaFoldDB" id="A0A2H3D0N6"/>
<reference evidence="3" key="1">
    <citation type="journal article" date="2017" name="Nat. Ecol. Evol.">
        <title>Genome expansion and lineage-specific genetic innovations in the forest pathogenic fungi Armillaria.</title>
        <authorList>
            <person name="Sipos G."/>
            <person name="Prasanna A.N."/>
            <person name="Walter M.C."/>
            <person name="O'Connor E."/>
            <person name="Balint B."/>
            <person name="Krizsan K."/>
            <person name="Kiss B."/>
            <person name="Hess J."/>
            <person name="Varga T."/>
            <person name="Slot J."/>
            <person name="Riley R."/>
            <person name="Boka B."/>
            <person name="Rigling D."/>
            <person name="Barry K."/>
            <person name="Lee J."/>
            <person name="Mihaltcheva S."/>
            <person name="LaButti K."/>
            <person name="Lipzen A."/>
            <person name="Waldron R."/>
            <person name="Moloney N.M."/>
            <person name="Sperisen C."/>
            <person name="Kredics L."/>
            <person name="Vagvoelgyi C."/>
            <person name="Patrignani A."/>
            <person name="Fitzpatrick D."/>
            <person name="Nagy I."/>
            <person name="Doyle S."/>
            <person name="Anderson J.B."/>
            <person name="Grigoriev I.V."/>
            <person name="Gueldener U."/>
            <person name="Muensterkoetter M."/>
            <person name="Nagy L.G."/>
        </authorList>
    </citation>
    <scope>NUCLEOTIDE SEQUENCE [LARGE SCALE GENOMIC DNA]</scope>
    <source>
        <strain evidence="3">Ar21-2</strain>
    </source>
</reference>
<accession>A0A2H3D0N6</accession>
<name>A0A2H3D0N6_ARMGA</name>
<dbReference type="InParanoid" id="A0A2H3D0N6"/>
<sequence length="136" mass="15207">MRETPAGAATGTLFSLARTLRRHILLSSMILIFGVTGDFTLPQAYKRLDVRWRDWPDTVLSIFGGVGGISVLVLSMREPGMLLPFIAKVAEKLMGRVVRGLVPYYESVSMRAFLKGLRRKLNDDRSEPEDVVPDID</sequence>
<keyword evidence="1" id="KW-0472">Membrane</keyword>
<proteinExistence type="predicted"/>
<evidence type="ECO:0000313" key="3">
    <source>
        <dbReference type="Proteomes" id="UP000217790"/>
    </source>
</evidence>
<dbReference type="Proteomes" id="UP000217790">
    <property type="component" value="Unassembled WGS sequence"/>
</dbReference>
<evidence type="ECO:0000256" key="1">
    <source>
        <dbReference type="SAM" id="Phobius"/>
    </source>
</evidence>
<feature type="transmembrane region" description="Helical" evidence="1">
    <location>
        <begin position="57"/>
        <end position="76"/>
    </location>
</feature>
<keyword evidence="3" id="KW-1185">Reference proteome</keyword>
<protein>
    <submittedName>
        <fullName evidence="2">Uncharacterized protein</fullName>
    </submittedName>
</protein>